<dbReference type="PROSITE" id="PS50181">
    <property type="entry name" value="FBOX"/>
    <property type="match status" value="1"/>
</dbReference>
<dbReference type="PANTHER" id="PTHR16134:SF153">
    <property type="entry name" value="F-BOX_LRR-REPEAT PROTEIN 12"/>
    <property type="match status" value="1"/>
</dbReference>
<keyword evidence="3" id="KW-1185">Reference proteome</keyword>
<evidence type="ECO:0000313" key="2">
    <source>
        <dbReference type="EMBL" id="CAI5764989.1"/>
    </source>
</evidence>
<dbReference type="InterPro" id="IPR036047">
    <property type="entry name" value="F-box-like_dom_sf"/>
</dbReference>
<dbReference type="SMART" id="SM00256">
    <property type="entry name" value="FBOX"/>
    <property type="match status" value="1"/>
</dbReference>
<dbReference type="EMBL" id="OX395127">
    <property type="protein sequence ID" value="CAI5764989.1"/>
    <property type="molecule type" value="Genomic_DNA"/>
</dbReference>
<proteinExistence type="predicted"/>
<evidence type="ECO:0000313" key="3">
    <source>
        <dbReference type="Proteomes" id="UP001178461"/>
    </source>
</evidence>
<dbReference type="Gene3D" id="3.80.10.10">
    <property type="entry name" value="Ribonuclease Inhibitor"/>
    <property type="match status" value="1"/>
</dbReference>
<dbReference type="AlphaFoldDB" id="A0AA35JTI1"/>
<accession>A0AA35JTI1</accession>
<sequence>MERPGLCALPDSLLLRILECLPPRERLGGARVCRRWRRLVRDKLLWRYLDLTPYKMSSKALWHLLRNNLRGSLRTLKARGSLHSIRKQEVFTPALMQALGRQCPNLHRLCLTETDLRSLSYDCIPSSVTTLELSSCEIPSLWFKVSEASKTCPAFPQIQHLVIQNVPAFSSQHLLNISIQGNLKTLVLSEAYRITVEGFQAAAPHLGGLEHLTLRRCSIGNLLTHVIAFHMRHLQSLDLGDNPSLENRGLPCLSSLLDLEDLCLESCCKLSSEAIVAVCQKLPRLRHLDIRGLEFQDQVIHKIQADLPGCVVTSAVSLGDSSVVSTP</sequence>
<reference evidence="2" key="1">
    <citation type="submission" date="2022-12" db="EMBL/GenBank/DDBJ databases">
        <authorList>
            <person name="Alioto T."/>
            <person name="Alioto T."/>
            <person name="Gomez Garrido J."/>
        </authorList>
    </citation>
    <scope>NUCLEOTIDE SEQUENCE</scope>
</reference>
<name>A0AA35JTI1_9SAUR</name>
<protein>
    <submittedName>
        <fullName evidence="2">F-box/LRR-repeat LRR-repeat 12</fullName>
    </submittedName>
</protein>
<organism evidence="2 3">
    <name type="scientific">Podarcis lilfordi</name>
    <name type="common">Lilford's wall lizard</name>
    <dbReference type="NCBI Taxonomy" id="74358"/>
    <lineage>
        <taxon>Eukaryota</taxon>
        <taxon>Metazoa</taxon>
        <taxon>Chordata</taxon>
        <taxon>Craniata</taxon>
        <taxon>Vertebrata</taxon>
        <taxon>Euteleostomi</taxon>
        <taxon>Lepidosauria</taxon>
        <taxon>Squamata</taxon>
        <taxon>Bifurcata</taxon>
        <taxon>Unidentata</taxon>
        <taxon>Episquamata</taxon>
        <taxon>Laterata</taxon>
        <taxon>Lacertibaenia</taxon>
        <taxon>Lacertidae</taxon>
        <taxon>Podarcis</taxon>
    </lineage>
</organism>
<dbReference type="PANTHER" id="PTHR16134">
    <property type="entry name" value="F-BOX/TPR REPEAT PROTEIN POF3"/>
    <property type="match status" value="1"/>
</dbReference>
<dbReference type="SUPFAM" id="SSF52047">
    <property type="entry name" value="RNI-like"/>
    <property type="match status" value="1"/>
</dbReference>
<evidence type="ECO:0000259" key="1">
    <source>
        <dbReference type="PROSITE" id="PS50181"/>
    </source>
</evidence>
<feature type="domain" description="F-box" evidence="1">
    <location>
        <begin position="3"/>
        <end position="49"/>
    </location>
</feature>
<dbReference type="Pfam" id="PF12937">
    <property type="entry name" value="F-box-like"/>
    <property type="match status" value="1"/>
</dbReference>
<dbReference type="SUPFAM" id="SSF81383">
    <property type="entry name" value="F-box domain"/>
    <property type="match status" value="1"/>
</dbReference>
<dbReference type="InterPro" id="IPR001810">
    <property type="entry name" value="F-box_dom"/>
</dbReference>
<dbReference type="Proteomes" id="UP001178461">
    <property type="component" value="Chromosome 2"/>
</dbReference>
<gene>
    <name evidence="2" type="ORF">PODLI_1B038299</name>
</gene>
<dbReference type="InterPro" id="IPR032675">
    <property type="entry name" value="LRR_dom_sf"/>
</dbReference>